<dbReference type="Proteomes" id="UP001469365">
    <property type="component" value="Unassembled WGS sequence"/>
</dbReference>
<keyword evidence="2" id="KW-1185">Reference proteome</keyword>
<evidence type="ECO:0000313" key="1">
    <source>
        <dbReference type="EMBL" id="MEK8130674.1"/>
    </source>
</evidence>
<gene>
    <name evidence="1" type="ORF">WMW72_22460</name>
</gene>
<proteinExistence type="predicted"/>
<comment type="caution">
    <text evidence="1">The sequence shown here is derived from an EMBL/GenBank/DDBJ whole genome shotgun (WGS) entry which is preliminary data.</text>
</comment>
<dbReference type="EMBL" id="JBBPCC010000016">
    <property type="protein sequence ID" value="MEK8130674.1"/>
    <property type="molecule type" value="Genomic_DNA"/>
</dbReference>
<sequence>MKIETNLYEIALLPPAEEAVRIIQEAESKLAALTGDAITLIAYTSTDSSGSPN</sequence>
<reference evidence="1 2" key="1">
    <citation type="submission" date="2024-04" db="EMBL/GenBank/DDBJ databases">
        <title>draft genome sequnece of Paenibacillus filicis.</title>
        <authorList>
            <person name="Kim D.-U."/>
        </authorList>
    </citation>
    <scope>NUCLEOTIDE SEQUENCE [LARGE SCALE GENOMIC DNA]</scope>
    <source>
        <strain evidence="1 2">KACC14197</strain>
    </source>
</reference>
<dbReference type="RefSeq" id="WP_341417814.1">
    <property type="nucleotide sequence ID" value="NZ_JBBPCC010000016.1"/>
</dbReference>
<name>A0ABU9DP76_9BACL</name>
<protein>
    <submittedName>
        <fullName evidence="1">Uncharacterized protein</fullName>
    </submittedName>
</protein>
<accession>A0ABU9DP76</accession>
<evidence type="ECO:0000313" key="2">
    <source>
        <dbReference type="Proteomes" id="UP001469365"/>
    </source>
</evidence>
<organism evidence="1 2">
    <name type="scientific">Paenibacillus filicis</name>
    <dbReference type="NCBI Taxonomy" id="669464"/>
    <lineage>
        <taxon>Bacteria</taxon>
        <taxon>Bacillati</taxon>
        <taxon>Bacillota</taxon>
        <taxon>Bacilli</taxon>
        <taxon>Bacillales</taxon>
        <taxon>Paenibacillaceae</taxon>
        <taxon>Paenibacillus</taxon>
    </lineage>
</organism>